<sequence length="495" mass="54846">MRQCGIVDGLVDNRPRQYSSSVVVKYLRRTIFRKGLQMGVADSGVQVRVEREALLDAEGLWAAILDYVRPRVSREGFETWLAPTKGVALSGNVLEVDVPNSFFADWLSQHYSAEVQAAMTSVSRQELSVSFRPRDAADTGILIRRAPARRPVARQNGYRLQSHLSFANFVVGESNRLAVAAARSVAERPGAGYNPLFIYGGVGLGKTHLVQAIGNLAVAAKPGLKVYYTAADDLFVELIQAIEKNTRLEFKNKYRCLDLLLLDDVHYLVGKERLQEEVFYIFNSLHDAGSQIVFTSDRPPQDIPALEDRLASRLGSGLVVDIQAPELETRIAILKQKAAMDHAALPDDVAYFIAARVRTSVRALEGSWIRLLALASLDGRPITVPLAEEALKDLLREEEPVDHGRIIKICAEHFGVAHRAITSGGRTKQLALARQVAMYLLRASMSLSLKEIGNLFGNKDHTTVMHAIKRVGELRVNDPQFAARLEKLCRMTTRG</sequence>
<dbReference type="CDD" id="cd06571">
    <property type="entry name" value="Bac_DnaA_C"/>
    <property type="match status" value="1"/>
</dbReference>
<keyword evidence="7 8" id="KW-0238">DNA-binding</keyword>
<dbReference type="SMART" id="SM00382">
    <property type="entry name" value="AAA"/>
    <property type="match status" value="1"/>
</dbReference>
<accession>A0A938BTH6</accession>
<evidence type="ECO:0000256" key="1">
    <source>
        <dbReference type="ARBA" id="ARBA00006583"/>
    </source>
</evidence>
<dbReference type="GO" id="GO:0005886">
    <property type="term" value="C:plasma membrane"/>
    <property type="evidence" value="ECO:0007669"/>
    <property type="project" value="TreeGrafter"/>
</dbReference>
<evidence type="ECO:0000313" key="14">
    <source>
        <dbReference type="EMBL" id="MBM3331874.1"/>
    </source>
</evidence>
<dbReference type="PANTHER" id="PTHR30050">
    <property type="entry name" value="CHROMOSOMAL REPLICATION INITIATOR PROTEIN DNAA"/>
    <property type="match status" value="1"/>
</dbReference>
<dbReference type="GO" id="GO:0005737">
    <property type="term" value="C:cytoplasm"/>
    <property type="evidence" value="ECO:0007669"/>
    <property type="project" value="UniProtKB-SubCell"/>
</dbReference>
<proteinExistence type="inferred from homology"/>
<dbReference type="InterPro" id="IPR027417">
    <property type="entry name" value="P-loop_NTPase"/>
</dbReference>
<dbReference type="SUPFAM" id="SSF48295">
    <property type="entry name" value="TrpR-like"/>
    <property type="match status" value="1"/>
</dbReference>
<dbReference type="NCBIfam" id="TIGR00362">
    <property type="entry name" value="DnaA"/>
    <property type="match status" value="1"/>
</dbReference>
<dbReference type="PRINTS" id="PR00051">
    <property type="entry name" value="DNAA"/>
</dbReference>
<dbReference type="CDD" id="cd00009">
    <property type="entry name" value="AAA"/>
    <property type="match status" value="1"/>
</dbReference>
<dbReference type="HAMAP" id="MF_00377">
    <property type="entry name" value="DnaA_bact"/>
    <property type="match status" value="1"/>
</dbReference>
<comment type="caution">
    <text evidence="14">The sequence shown here is derived from an EMBL/GenBank/DDBJ whole genome shotgun (WGS) entry which is preliminary data.</text>
</comment>
<dbReference type="InterPro" id="IPR013159">
    <property type="entry name" value="DnaA_C"/>
</dbReference>
<evidence type="ECO:0000256" key="2">
    <source>
        <dbReference type="ARBA" id="ARBA00022490"/>
    </source>
</evidence>
<dbReference type="Gene3D" id="1.10.1750.10">
    <property type="match status" value="1"/>
</dbReference>
<keyword evidence="4 8" id="KW-0547">Nucleotide-binding</keyword>
<dbReference type="SMART" id="SM00760">
    <property type="entry name" value="Bac_DnaA_C"/>
    <property type="match status" value="1"/>
</dbReference>
<dbReference type="Proteomes" id="UP000779900">
    <property type="component" value="Unassembled WGS sequence"/>
</dbReference>
<dbReference type="Gene3D" id="3.40.50.300">
    <property type="entry name" value="P-loop containing nucleotide triphosphate hydrolases"/>
    <property type="match status" value="1"/>
</dbReference>
<feature type="domain" description="Chromosomal replication initiator DnaA C-terminal" evidence="13">
    <location>
        <begin position="402"/>
        <end position="471"/>
    </location>
</feature>
<dbReference type="GO" id="GO:0006275">
    <property type="term" value="P:regulation of DNA replication"/>
    <property type="evidence" value="ECO:0007669"/>
    <property type="project" value="UniProtKB-UniRule"/>
</dbReference>
<evidence type="ECO:0000259" key="12">
    <source>
        <dbReference type="SMART" id="SM00382"/>
    </source>
</evidence>
<keyword evidence="5 8" id="KW-0067">ATP-binding</keyword>
<feature type="region of interest" description="Domain IV, binds dsDNA" evidence="8">
    <location>
        <begin position="376"/>
        <end position="495"/>
    </location>
</feature>
<evidence type="ECO:0000256" key="10">
    <source>
        <dbReference type="RuleBase" id="RU000577"/>
    </source>
</evidence>
<evidence type="ECO:0000256" key="3">
    <source>
        <dbReference type="ARBA" id="ARBA00022705"/>
    </source>
</evidence>
<comment type="subcellular location">
    <subcellularLocation>
        <location evidence="8">Cytoplasm</location>
    </subcellularLocation>
</comment>
<evidence type="ECO:0000313" key="15">
    <source>
        <dbReference type="Proteomes" id="UP000779900"/>
    </source>
</evidence>
<feature type="binding site" evidence="8">
    <location>
        <position position="205"/>
    </location>
    <ligand>
        <name>ATP</name>
        <dbReference type="ChEBI" id="CHEBI:30616"/>
    </ligand>
</feature>
<evidence type="ECO:0000256" key="5">
    <source>
        <dbReference type="ARBA" id="ARBA00022840"/>
    </source>
</evidence>
<evidence type="ECO:0000256" key="8">
    <source>
        <dbReference type="HAMAP-Rule" id="MF_00377"/>
    </source>
</evidence>
<dbReference type="InterPro" id="IPR013317">
    <property type="entry name" value="DnaA_dom"/>
</dbReference>
<feature type="binding site" evidence="8">
    <location>
        <position position="206"/>
    </location>
    <ligand>
        <name>ATP</name>
        <dbReference type="ChEBI" id="CHEBI:30616"/>
    </ligand>
</feature>
<evidence type="ECO:0000259" key="13">
    <source>
        <dbReference type="SMART" id="SM00760"/>
    </source>
</evidence>
<dbReference type="Gene3D" id="1.10.8.60">
    <property type="match status" value="1"/>
</dbReference>
<evidence type="ECO:0000256" key="9">
    <source>
        <dbReference type="NCBIfam" id="TIGR00362"/>
    </source>
</evidence>
<feature type="domain" description="AAA+ ATPase" evidence="12">
    <location>
        <begin position="192"/>
        <end position="326"/>
    </location>
</feature>
<gene>
    <name evidence="8 14" type="primary">dnaA</name>
    <name evidence="14" type="ORF">FJY68_08500</name>
</gene>
<evidence type="ECO:0000256" key="4">
    <source>
        <dbReference type="ARBA" id="ARBA00022741"/>
    </source>
</evidence>
<feature type="binding site" evidence="8">
    <location>
        <position position="207"/>
    </location>
    <ligand>
        <name>ATP</name>
        <dbReference type="ChEBI" id="CHEBI:30616"/>
    </ligand>
</feature>
<protein>
    <recommendedName>
        <fullName evidence="8 9">Chromosomal replication initiator protein DnaA</fullName>
    </recommendedName>
</protein>
<dbReference type="Pfam" id="PF11638">
    <property type="entry name" value="DnaA_N"/>
    <property type="match status" value="1"/>
</dbReference>
<evidence type="ECO:0000256" key="6">
    <source>
        <dbReference type="ARBA" id="ARBA00023121"/>
    </source>
</evidence>
<comment type="function">
    <text evidence="8 10">Plays an essential role in the initiation and regulation of chromosomal replication. ATP-DnaA binds to the origin of replication (oriC) to initiate formation of the DNA replication initiation complex once per cell cycle. Binds the DnaA box (a 9 base pair repeat at the origin) and separates the double-stranded (ds)DNA. Forms a right-handed helical filament on oriC DNA; dsDNA binds to the exterior of the filament while single-stranded (ss)DNA is stabiized in the filament's interior. The ATP-DnaA-oriC complex binds and stabilizes one strand of the AT-rich DNA unwinding element (DUE), permitting loading of DNA polymerase. After initiation quickly degrades to an ADP-DnaA complex that is not apt for DNA replication. Binds acidic phospholipids.</text>
</comment>
<comment type="domain">
    <text evidence="8">Domain I is involved in oligomerization and binding regulators, domain II is flexibile and of varying length in different bacteria, domain III forms the AAA+ region, while domain IV binds dsDNA.</text>
</comment>
<dbReference type="Gene3D" id="3.30.300.180">
    <property type="match status" value="1"/>
</dbReference>
<keyword evidence="3 8" id="KW-0235">DNA replication</keyword>
<name>A0A938BTH6_UNCW3</name>
<reference evidence="14" key="1">
    <citation type="submission" date="2019-03" db="EMBL/GenBank/DDBJ databases">
        <title>Lake Tanganyika Metagenome-Assembled Genomes (MAGs).</title>
        <authorList>
            <person name="Tran P."/>
        </authorList>
    </citation>
    <scope>NUCLEOTIDE SEQUENCE</scope>
    <source>
        <strain evidence="14">K_DeepCast_150m_m2_040</strain>
    </source>
</reference>
<dbReference type="InterPro" id="IPR024633">
    <property type="entry name" value="DnaA_N_dom"/>
</dbReference>
<dbReference type="PANTHER" id="PTHR30050:SF2">
    <property type="entry name" value="CHROMOSOMAL REPLICATION INITIATOR PROTEIN DNAA"/>
    <property type="match status" value="1"/>
</dbReference>
<feature type="region of interest" description="Domain I, interacts with DnaA modulators" evidence="8">
    <location>
        <begin position="1"/>
        <end position="146"/>
    </location>
</feature>
<keyword evidence="6 8" id="KW-0446">Lipid-binding</keyword>
<dbReference type="InterPro" id="IPR010921">
    <property type="entry name" value="Trp_repressor/repl_initiator"/>
</dbReference>
<dbReference type="InterPro" id="IPR038454">
    <property type="entry name" value="DnaA_N_sf"/>
</dbReference>
<dbReference type="InterPro" id="IPR018312">
    <property type="entry name" value="Chromosome_initiator_DnaA_CS"/>
</dbReference>
<dbReference type="GO" id="GO:0003688">
    <property type="term" value="F:DNA replication origin binding"/>
    <property type="evidence" value="ECO:0007669"/>
    <property type="project" value="UniProtKB-UniRule"/>
</dbReference>
<comment type="similarity">
    <text evidence="1 8 11">Belongs to the DnaA family.</text>
</comment>
<dbReference type="PROSITE" id="PS01008">
    <property type="entry name" value="DNAA"/>
    <property type="match status" value="1"/>
</dbReference>
<dbReference type="InterPro" id="IPR001957">
    <property type="entry name" value="Chromosome_initiator_DnaA"/>
</dbReference>
<dbReference type="AlphaFoldDB" id="A0A938BTH6"/>
<dbReference type="SUPFAM" id="SSF52540">
    <property type="entry name" value="P-loop containing nucleoside triphosphate hydrolases"/>
    <property type="match status" value="1"/>
</dbReference>
<dbReference type="GO" id="GO:0008289">
    <property type="term" value="F:lipid binding"/>
    <property type="evidence" value="ECO:0007669"/>
    <property type="project" value="UniProtKB-KW"/>
</dbReference>
<feature type="binding site" evidence="8">
    <location>
        <position position="203"/>
    </location>
    <ligand>
        <name>ATP</name>
        <dbReference type="ChEBI" id="CHEBI:30616"/>
    </ligand>
</feature>
<comment type="subunit">
    <text evidence="8">Oligomerizes as a right-handed, spiral filament on DNA at oriC.</text>
</comment>
<dbReference type="InterPro" id="IPR020591">
    <property type="entry name" value="Chromosome_initiator_DnaA-like"/>
</dbReference>
<organism evidence="14 15">
    <name type="scientific">candidate division WOR-3 bacterium</name>
    <dbReference type="NCBI Taxonomy" id="2052148"/>
    <lineage>
        <taxon>Bacteria</taxon>
        <taxon>Bacteria division WOR-3</taxon>
    </lineage>
</organism>
<keyword evidence="2 8" id="KW-0963">Cytoplasm</keyword>
<evidence type="ECO:0000256" key="7">
    <source>
        <dbReference type="ARBA" id="ARBA00023125"/>
    </source>
</evidence>
<comment type="caution">
    <text evidence="8">Lacks conserved residue(s) required for the propagation of feature annotation.</text>
</comment>
<dbReference type="Pfam" id="PF00308">
    <property type="entry name" value="Bac_DnaA"/>
    <property type="match status" value="1"/>
</dbReference>
<dbReference type="Pfam" id="PF08299">
    <property type="entry name" value="Bac_DnaA_C"/>
    <property type="match status" value="1"/>
</dbReference>
<feature type="region of interest" description="Domain III, AAA+ region" evidence="8">
    <location>
        <begin position="159"/>
        <end position="375"/>
    </location>
</feature>
<dbReference type="GO" id="GO:0005524">
    <property type="term" value="F:ATP binding"/>
    <property type="evidence" value="ECO:0007669"/>
    <property type="project" value="UniProtKB-UniRule"/>
</dbReference>
<dbReference type="InterPro" id="IPR003593">
    <property type="entry name" value="AAA+_ATPase"/>
</dbReference>
<dbReference type="EMBL" id="VGIR01000048">
    <property type="protein sequence ID" value="MBM3331874.1"/>
    <property type="molecule type" value="Genomic_DNA"/>
</dbReference>
<dbReference type="GO" id="GO:0006270">
    <property type="term" value="P:DNA replication initiation"/>
    <property type="evidence" value="ECO:0007669"/>
    <property type="project" value="UniProtKB-UniRule"/>
</dbReference>
<evidence type="ECO:0000256" key="11">
    <source>
        <dbReference type="RuleBase" id="RU004227"/>
    </source>
</evidence>